<feature type="domain" description="Gfo/Idh/MocA-like oxidoreductase N-terminal" evidence="1">
    <location>
        <begin position="11"/>
        <end position="128"/>
    </location>
</feature>
<dbReference type="KEGG" id="phr:C6569_10745"/>
<keyword evidence="4" id="KW-1185">Reference proteome</keyword>
<dbReference type="Pfam" id="PF01408">
    <property type="entry name" value="GFO_IDH_MocA"/>
    <property type="match status" value="1"/>
</dbReference>
<dbReference type="InterPro" id="IPR051450">
    <property type="entry name" value="Gfo/Idh/MocA_Oxidoreductases"/>
</dbReference>
<dbReference type="RefSeq" id="WP_106748844.1">
    <property type="nucleotide sequence ID" value="NZ_CP027668.1"/>
</dbReference>
<gene>
    <name evidence="3" type="ORF">C6569_10745</name>
</gene>
<dbReference type="AlphaFoldDB" id="A0A2S0NC38"/>
<dbReference type="OrthoDB" id="9800846at2"/>
<dbReference type="Gene3D" id="3.30.360.10">
    <property type="entry name" value="Dihydrodipicolinate Reductase, domain 2"/>
    <property type="match status" value="1"/>
</dbReference>
<dbReference type="Proteomes" id="UP000237889">
    <property type="component" value="Chromosome"/>
</dbReference>
<protein>
    <submittedName>
        <fullName evidence="3">Oxidoreductase</fullName>
    </submittedName>
</protein>
<feature type="domain" description="GFO/IDH/MocA-like oxidoreductase" evidence="2">
    <location>
        <begin position="165"/>
        <end position="235"/>
    </location>
</feature>
<proteinExistence type="predicted"/>
<dbReference type="Pfam" id="PF22725">
    <property type="entry name" value="GFO_IDH_MocA_C3"/>
    <property type="match status" value="1"/>
</dbReference>
<dbReference type="InterPro" id="IPR055170">
    <property type="entry name" value="GFO_IDH_MocA-like_dom"/>
</dbReference>
<dbReference type="SUPFAM" id="SSF55347">
    <property type="entry name" value="Glyceraldehyde-3-phosphate dehydrogenase-like, C-terminal domain"/>
    <property type="match status" value="1"/>
</dbReference>
<dbReference type="InterPro" id="IPR000683">
    <property type="entry name" value="Gfo/Idh/MocA-like_OxRdtase_N"/>
</dbReference>
<sequence>MTQSPFAGSPLRVGVVGLGVMGKNHARVLAELPGVTLAGVADPDAAQVDFVTSRLGCPGFASLEALMDAGIDALTIAAPTQLHTPIALAAIARGIHVLVEKPIAQSVEEGRRIIDAAERAGVTLMVGHVERFNPAVQSIRQAIADDDILSIQITRVGPFPPRMSDIGVVIDLAVHDIDLIRWFTGSEIAEIQPQTNSIHAEREDIALLQFRTASGVLAHINTNWLTPFKARTVHVATRNKYITGDLITRQVTECFDYKPDGSYSMRHLSVAYAEPLRAELVAFIDSVRTGKAPVTGGADGLASLDIAMRCLGERAAPAVQPKLVAGGRG</sequence>
<dbReference type="GO" id="GO:0000166">
    <property type="term" value="F:nucleotide binding"/>
    <property type="evidence" value="ECO:0007669"/>
    <property type="project" value="InterPro"/>
</dbReference>
<reference evidence="3 4" key="1">
    <citation type="submission" date="2018-03" db="EMBL/GenBank/DDBJ databases">
        <title>Genome sequencing of Phreatobacter sp.</title>
        <authorList>
            <person name="Kim S.-J."/>
            <person name="Heo J."/>
            <person name="Kwon S.-W."/>
        </authorList>
    </citation>
    <scope>NUCLEOTIDE SEQUENCE [LARGE SCALE GENOMIC DNA]</scope>
    <source>
        <strain evidence="3 4">S-12</strain>
    </source>
</reference>
<evidence type="ECO:0000259" key="1">
    <source>
        <dbReference type="Pfam" id="PF01408"/>
    </source>
</evidence>
<evidence type="ECO:0000313" key="4">
    <source>
        <dbReference type="Proteomes" id="UP000237889"/>
    </source>
</evidence>
<dbReference type="SUPFAM" id="SSF51735">
    <property type="entry name" value="NAD(P)-binding Rossmann-fold domains"/>
    <property type="match status" value="1"/>
</dbReference>
<dbReference type="InterPro" id="IPR036291">
    <property type="entry name" value="NAD(P)-bd_dom_sf"/>
</dbReference>
<dbReference type="PANTHER" id="PTHR43377:SF1">
    <property type="entry name" value="BILIVERDIN REDUCTASE A"/>
    <property type="match status" value="1"/>
</dbReference>
<dbReference type="Gene3D" id="3.40.50.720">
    <property type="entry name" value="NAD(P)-binding Rossmann-like Domain"/>
    <property type="match status" value="1"/>
</dbReference>
<accession>A0A2S0NC38</accession>
<evidence type="ECO:0000313" key="3">
    <source>
        <dbReference type="EMBL" id="AVO45503.1"/>
    </source>
</evidence>
<evidence type="ECO:0000259" key="2">
    <source>
        <dbReference type="Pfam" id="PF22725"/>
    </source>
</evidence>
<name>A0A2S0NC38_9HYPH</name>
<organism evidence="3 4">
    <name type="scientific">Phreatobacter cathodiphilus</name>
    <dbReference type="NCBI Taxonomy" id="1868589"/>
    <lineage>
        <taxon>Bacteria</taxon>
        <taxon>Pseudomonadati</taxon>
        <taxon>Pseudomonadota</taxon>
        <taxon>Alphaproteobacteria</taxon>
        <taxon>Hyphomicrobiales</taxon>
        <taxon>Phreatobacteraceae</taxon>
        <taxon>Phreatobacter</taxon>
    </lineage>
</organism>
<dbReference type="EMBL" id="CP027668">
    <property type="protein sequence ID" value="AVO45503.1"/>
    <property type="molecule type" value="Genomic_DNA"/>
</dbReference>
<dbReference type="PANTHER" id="PTHR43377">
    <property type="entry name" value="BILIVERDIN REDUCTASE A"/>
    <property type="match status" value="1"/>
</dbReference>